<dbReference type="SUPFAM" id="SSF141523">
    <property type="entry name" value="L,D-transpeptidase catalytic domain-like"/>
    <property type="match status" value="1"/>
</dbReference>
<dbReference type="GO" id="GO:0004180">
    <property type="term" value="F:carboxypeptidase activity"/>
    <property type="evidence" value="ECO:0007669"/>
    <property type="project" value="UniProtKB-ARBA"/>
</dbReference>
<dbReference type="InterPro" id="IPR052905">
    <property type="entry name" value="LD-transpeptidase_YkuD-like"/>
</dbReference>
<keyword evidence="6 7" id="KW-0961">Cell wall biogenesis/degradation</keyword>
<evidence type="ECO:0000256" key="3">
    <source>
        <dbReference type="ARBA" id="ARBA00022679"/>
    </source>
</evidence>
<protein>
    <submittedName>
        <fullName evidence="10">Peptidoglycan-binding protein</fullName>
    </submittedName>
</protein>
<dbReference type="RefSeq" id="WP_239655514.1">
    <property type="nucleotide sequence ID" value="NZ_LR215729.2"/>
</dbReference>
<dbReference type="AlphaFoldDB" id="A0A653E2Q9"/>
<keyword evidence="3" id="KW-0808">Transferase</keyword>
<dbReference type="InterPro" id="IPR038063">
    <property type="entry name" value="Transpep_catalytic_dom"/>
</dbReference>
<feature type="domain" description="L,D-TPase catalytic" evidence="9">
    <location>
        <begin position="304"/>
        <end position="476"/>
    </location>
</feature>
<dbReference type="UniPathway" id="UPA00219"/>
<dbReference type="Pfam" id="PF01471">
    <property type="entry name" value="PG_binding_1"/>
    <property type="match status" value="1"/>
</dbReference>
<feature type="active site" description="Nucleophile" evidence="7">
    <location>
        <position position="451"/>
    </location>
</feature>
<evidence type="ECO:0000256" key="4">
    <source>
        <dbReference type="ARBA" id="ARBA00022960"/>
    </source>
</evidence>
<feature type="active site" description="Proton donor/acceptor" evidence="7">
    <location>
        <position position="432"/>
    </location>
</feature>
<dbReference type="InterPro" id="IPR045380">
    <property type="entry name" value="LD_TPept_scaffold_dom"/>
</dbReference>
<dbReference type="Pfam" id="PF20142">
    <property type="entry name" value="Scaffold"/>
    <property type="match status" value="1"/>
</dbReference>
<accession>A0A653E2Q9</accession>
<evidence type="ECO:0000256" key="6">
    <source>
        <dbReference type="ARBA" id="ARBA00023316"/>
    </source>
</evidence>
<comment type="similarity">
    <text evidence="2">Belongs to the YkuD family.</text>
</comment>
<keyword evidence="5 7" id="KW-0573">Peptidoglycan synthesis</keyword>
<feature type="chain" id="PRO_5024963815" evidence="8">
    <location>
        <begin position="24"/>
        <end position="536"/>
    </location>
</feature>
<sequence>MLIKKRTLYLIVALMPLPLVSHAVTLPPIDGADLRPMIQTLASSCAPLPKSLDESAINLLTMFYERRQGQPAWSNEASTQALQQQMNQLADDGLQPTDYPLPSVPLNASVNLRDCADLLTSHAYLRALQDLRYGRLYSRQLEPLWRAPEVNMRPAAEVTILPIALANTEQPEHAFSAARPQLEQYQRLRVAYAAQRTQPLAQWQPIPGGPLLRPGAFDPRVPALRERLNAEGYTTGELAETANQFDPGTVSALQIFQSRHGLQDDGVLGPASINELNVSALTRRDQLRINLERLRWLAYDLEHAVVAINVAGAEVMIMQDGSEVWRSRTQVGRESRKTPLLVSRINRLTLNPTWTVPPTIWREDKLPAIRNDIGYLARHQMNVYDRQGNRLDPYSIDWSSPGGVMLRQEAGVNNPLGRVVLRFDNPFAVYLHDTPSQSLFNKSPRVFSSGCVRVEAIQTLLSKILDSDHYDTVQARIAKGRTSQYRLPESLPLVIAYWTAEVGDDGVLRYLPDMYGNDPALVRAQLTSQKPNLAGR</sequence>
<comment type="pathway">
    <text evidence="1 7">Cell wall biogenesis; peptidoglycan biosynthesis.</text>
</comment>
<dbReference type="GO" id="GO:0009252">
    <property type="term" value="P:peptidoglycan biosynthetic process"/>
    <property type="evidence" value="ECO:0007669"/>
    <property type="project" value="UniProtKB-UniPathway"/>
</dbReference>
<dbReference type="SUPFAM" id="SSF47090">
    <property type="entry name" value="PGBD-like"/>
    <property type="match status" value="1"/>
</dbReference>
<dbReference type="InterPro" id="IPR002477">
    <property type="entry name" value="Peptidoglycan-bd-like"/>
</dbReference>
<evidence type="ECO:0000256" key="8">
    <source>
        <dbReference type="SAM" id="SignalP"/>
    </source>
</evidence>
<dbReference type="Pfam" id="PF03734">
    <property type="entry name" value="YkuD"/>
    <property type="match status" value="1"/>
</dbReference>
<evidence type="ECO:0000256" key="1">
    <source>
        <dbReference type="ARBA" id="ARBA00004752"/>
    </source>
</evidence>
<dbReference type="GO" id="GO:0016740">
    <property type="term" value="F:transferase activity"/>
    <property type="evidence" value="ECO:0007669"/>
    <property type="project" value="UniProtKB-KW"/>
</dbReference>
<proteinExistence type="inferred from homology"/>
<dbReference type="InterPro" id="IPR036366">
    <property type="entry name" value="PGBDSf"/>
</dbReference>
<dbReference type="GO" id="GO:0071555">
    <property type="term" value="P:cell wall organization"/>
    <property type="evidence" value="ECO:0007669"/>
    <property type="project" value="UniProtKB-UniRule"/>
</dbReference>
<evidence type="ECO:0000256" key="2">
    <source>
        <dbReference type="ARBA" id="ARBA00005992"/>
    </source>
</evidence>
<dbReference type="PROSITE" id="PS52029">
    <property type="entry name" value="LD_TPASE"/>
    <property type="match status" value="1"/>
</dbReference>
<evidence type="ECO:0000259" key="9">
    <source>
        <dbReference type="PROSITE" id="PS52029"/>
    </source>
</evidence>
<dbReference type="InterPro" id="IPR036365">
    <property type="entry name" value="PGBD-like_sf"/>
</dbReference>
<name>A0A653E2Q9_9PSED</name>
<dbReference type="Gene3D" id="1.10.101.10">
    <property type="entry name" value="PGBD-like superfamily/PGBD"/>
    <property type="match status" value="1"/>
</dbReference>
<keyword evidence="4 7" id="KW-0133">Cell shape</keyword>
<feature type="signal peptide" evidence="8">
    <location>
        <begin position="1"/>
        <end position="23"/>
    </location>
</feature>
<evidence type="ECO:0000256" key="5">
    <source>
        <dbReference type="ARBA" id="ARBA00022984"/>
    </source>
</evidence>
<gene>
    <name evidence="10" type="ORF">PMYSY11_1707</name>
</gene>
<dbReference type="PANTHER" id="PTHR41533:SF2">
    <property type="entry name" value="BLR7131 PROTEIN"/>
    <property type="match status" value="1"/>
</dbReference>
<dbReference type="EMBL" id="LR215729">
    <property type="protein sequence ID" value="VEV96753.1"/>
    <property type="molecule type" value="Genomic_DNA"/>
</dbReference>
<reference evidence="10" key="1">
    <citation type="submission" date="2019-02" db="EMBL/GenBank/DDBJ databases">
        <authorList>
            <consortium name="Genoscope - CEA"/>
            <person name="William W."/>
        </authorList>
    </citation>
    <scope>NUCLEOTIDE SEQUENCE [LARGE SCALE GENOMIC DNA]</scope>
    <source>
        <strain evidence="10">YSy11</strain>
    </source>
</reference>
<dbReference type="InterPro" id="IPR005490">
    <property type="entry name" value="LD_TPept_cat_dom"/>
</dbReference>
<dbReference type="CDD" id="cd16913">
    <property type="entry name" value="YkuD_like"/>
    <property type="match status" value="1"/>
</dbReference>
<dbReference type="Gene3D" id="2.40.440.10">
    <property type="entry name" value="L,D-transpeptidase catalytic domain-like"/>
    <property type="match status" value="1"/>
</dbReference>
<dbReference type="PANTHER" id="PTHR41533">
    <property type="entry name" value="L,D-TRANSPEPTIDASE HI_1667-RELATED"/>
    <property type="match status" value="1"/>
</dbReference>
<evidence type="ECO:0000256" key="7">
    <source>
        <dbReference type="PROSITE-ProRule" id="PRU01373"/>
    </source>
</evidence>
<evidence type="ECO:0000313" key="10">
    <source>
        <dbReference type="EMBL" id="VEV96753.1"/>
    </source>
</evidence>
<keyword evidence="8" id="KW-0732">Signal</keyword>
<dbReference type="GO" id="GO:0008360">
    <property type="term" value="P:regulation of cell shape"/>
    <property type="evidence" value="ECO:0007669"/>
    <property type="project" value="UniProtKB-UniRule"/>
</dbReference>
<organism evidence="10">
    <name type="scientific">Pseudomonas marincola</name>
    <dbReference type="NCBI Taxonomy" id="437900"/>
    <lineage>
        <taxon>Bacteria</taxon>
        <taxon>Pseudomonadati</taxon>
        <taxon>Pseudomonadota</taxon>
        <taxon>Gammaproteobacteria</taxon>
        <taxon>Pseudomonadales</taxon>
        <taxon>Pseudomonadaceae</taxon>
        <taxon>Pseudomonas</taxon>
    </lineage>
</organism>